<evidence type="ECO:0000313" key="1">
    <source>
        <dbReference type="EMBL" id="NJC27782.1"/>
    </source>
</evidence>
<name>A0ABX0XGA7_9BACT</name>
<accession>A0ABX0XGA7</accession>
<dbReference type="RefSeq" id="WP_168039208.1">
    <property type="nucleotide sequence ID" value="NZ_JAATJH010000006.1"/>
</dbReference>
<dbReference type="Proteomes" id="UP000770785">
    <property type="component" value="Unassembled WGS sequence"/>
</dbReference>
<dbReference type="EMBL" id="JAATJH010000006">
    <property type="protein sequence ID" value="NJC27782.1"/>
    <property type="molecule type" value="Genomic_DNA"/>
</dbReference>
<evidence type="ECO:0000313" key="2">
    <source>
        <dbReference type="Proteomes" id="UP000770785"/>
    </source>
</evidence>
<sequence length="363" mass="40028">MKRKIDQVIENNATLANSGSSLLLNPLTAPIMKSFSTLVICLLVSCAAFAAPLEDAPKGGNSLFDRWAKQETLSISLYINMDSLEINRSSADFLPATVLAGGEELALEVAVRGRFRRRTCEMPPMKLKFAKAGLRALGLNTHNDFKLVTHCTSDEAGRDALLREQLAYELYGTINPAASFRTQLLSVTYVNTADGTTEENVAILIEDYDELQDRLALDNCKDCYNATADEITNAEEVALFQYMIGNADYCNTMLRNLKLMTNEAGEKTLVPYDFDFSGLVNADYASVDAQFGQTDVTDRLLKWSFAADCDLTAATAKFLAHQDTLLAQVENYPGLKKASKREITKYLKGFFRELAKGTIAPAK</sequence>
<protein>
    <submittedName>
        <fullName evidence="1">Uncharacterized protein</fullName>
    </submittedName>
</protein>
<proteinExistence type="predicted"/>
<organism evidence="1 2">
    <name type="scientific">Neolewinella antarctica</name>
    <dbReference type="NCBI Taxonomy" id="442734"/>
    <lineage>
        <taxon>Bacteria</taxon>
        <taxon>Pseudomonadati</taxon>
        <taxon>Bacteroidota</taxon>
        <taxon>Saprospiria</taxon>
        <taxon>Saprospirales</taxon>
        <taxon>Lewinellaceae</taxon>
        <taxon>Neolewinella</taxon>
    </lineage>
</organism>
<comment type="caution">
    <text evidence="1">The sequence shown here is derived from an EMBL/GenBank/DDBJ whole genome shotgun (WGS) entry which is preliminary data.</text>
</comment>
<keyword evidence="2" id="KW-1185">Reference proteome</keyword>
<gene>
    <name evidence="1" type="ORF">GGR27_003300</name>
</gene>
<reference evidence="1 2" key="1">
    <citation type="submission" date="2020-03" db="EMBL/GenBank/DDBJ databases">
        <title>Genomic Encyclopedia of Type Strains, Phase IV (KMG-IV): sequencing the most valuable type-strain genomes for metagenomic binning, comparative biology and taxonomic classification.</title>
        <authorList>
            <person name="Goeker M."/>
        </authorList>
    </citation>
    <scope>NUCLEOTIDE SEQUENCE [LARGE SCALE GENOMIC DNA]</scope>
    <source>
        <strain evidence="1 2">DSM 105096</strain>
    </source>
</reference>